<dbReference type="GO" id="GO:0016787">
    <property type="term" value="F:hydrolase activity"/>
    <property type="evidence" value="ECO:0007669"/>
    <property type="project" value="TreeGrafter"/>
</dbReference>
<evidence type="ECO:0000256" key="4">
    <source>
        <dbReference type="ARBA" id="ARBA00022989"/>
    </source>
</evidence>
<protein>
    <submittedName>
        <fullName evidence="7">Lysoplasmalogenase</fullName>
    </submittedName>
</protein>
<dbReference type="PANTHER" id="PTHR31885:SF6">
    <property type="entry name" value="GH04784P"/>
    <property type="match status" value="1"/>
</dbReference>
<evidence type="ECO:0000313" key="8">
    <source>
        <dbReference type="Proteomes" id="UP000726105"/>
    </source>
</evidence>
<feature type="transmembrane region" description="Helical" evidence="6">
    <location>
        <begin position="56"/>
        <end position="75"/>
    </location>
</feature>
<reference evidence="7 8" key="1">
    <citation type="submission" date="2020-10" db="EMBL/GenBank/DDBJ databases">
        <title>Connecting structure to function with the recovery of over 1000 high-quality activated sludge metagenome-assembled genomes encoding full-length rRNA genes using long-read sequencing.</title>
        <authorList>
            <person name="Singleton C.M."/>
            <person name="Petriglieri F."/>
            <person name="Kristensen J.M."/>
            <person name="Kirkegaard R.H."/>
            <person name="Michaelsen T.Y."/>
            <person name="Andersen M.H."/>
            <person name="Karst S.M."/>
            <person name="Dueholm M.S."/>
            <person name="Nielsen P.H."/>
            <person name="Albertsen M."/>
        </authorList>
    </citation>
    <scope>NUCLEOTIDE SEQUENCE [LARGE SCALE GENOMIC DNA]</scope>
    <source>
        <strain evidence="7">Ega_18-Q3-R5-49_MAXAC.001</strain>
    </source>
</reference>
<feature type="transmembrane region" description="Helical" evidence="6">
    <location>
        <begin position="33"/>
        <end position="50"/>
    </location>
</feature>
<keyword evidence="3 6" id="KW-0812">Transmembrane</keyword>
<evidence type="ECO:0000256" key="5">
    <source>
        <dbReference type="ARBA" id="ARBA00023136"/>
    </source>
</evidence>
<feature type="transmembrane region" description="Helical" evidence="6">
    <location>
        <begin position="109"/>
        <end position="130"/>
    </location>
</feature>
<comment type="similarity">
    <text evidence="2">Belongs to the TMEM86 family.</text>
</comment>
<dbReference type="PANTHER" id="PTHR31885">
    <property type="entry name" value="GH04784P"/>
    <property type="match status" value="1"/>
</dbReference>
<dbReference type="Proteomes" id="UP000726105">
    <property type="component" value="Unassembled WGS sequence"/>
</dbReference>
<dbReference type="InterPro" id="IPR012506">
    <property type="entry name" value="TMEM86B-like"/>
</dbReference>
<feature type="transmembrane region" description="Helical" evidence="6">
    <location>
        <begin position="82"/>
        <end position="103"/>
    </location>
</feature>
<dbReference type="EMBL" id="JADJIB010000002">
    <property type="protein sequence ID" value="MBK7273014.1"/>
    <property type="molecule type" value="Genomic_DNA"/>
</dbReference>
<evidence type="ECO:0000313" key="7">
    <source>
        <dbReference type="EMBL" id="MBK7273014.1"/>
    </source>
</evidence>
<comment type="caution">
    <text evidence="7">The sequence shown here is derived from an EMBL/GenBank/DDBJ whole genome shotgun (WGS) entry which is preliminary data.</text>
</comment>
<keyword evidence="4 6" id="KW-1133">Transmembrane helix</keyword>
<organism evidence="7 8">
    <name type="scientific">Candidatus Phosphoribacter hodrii</name>
    <dbReference type="NCBI Taxonomy" id="2953743"/>
    <lineage>
        <taxon>Bacteria</taxon>
        <taxon>Bacillati</taxon>
        <taxon>Actinomycetota</taxon>
        <taxon>Actinomycetes</taxon>
        <taxon>Micrococcales</taxon>
        <taxon>Dermatophilaceae</taxon>
        <taxon>Candidatus Phosphoribacter</taxon>
    </lineage>
</organism>
<evidence type="ECO:0000256" key="1">
    <source>
        <dbReference type="ARBA" id="ARBA00004141"/>
    </source>
</evidence>
<keyword evidence="5 6" id="KW-0472">Membrane</keyword>
<accession>A0A935IJ31</accession>
<evidence type="ECO:0000256" key="2">
    <source>
        <dbReference type="ARBA" id="ARBA00007375"/>
    </source>
</evidence>
<feature type="transmembrane region" description="Helical" evidence="6">
    <location>
        <begin position="6"/>
        <end position="24"/>
    </location>
</feature>
<dbReference type="AlphaFoldDB" id="A0A935IJ31"/>
<comment type="subcellular location">
    <subcellularLocation>
        <location evidence="1">Membrane</location>
        <topology evidence="1">Multi-pass membrane protein</topology>
    </subcellularLocation>
</comment>
<evidence type="ECO:0000256" key="6">
    <source>
        <dbReference type="SAM" id="Phobius"/>
    </source>
</evidence>
<proteinExistence type="inferred from homology"/>
<sequence length="212" mass="22730">MNIYAWVLLCAFTVAALADWAAVARRRPDLESVAKPAVLVILILLAWLLRADSVDYGNQLLIGLVLCLIGDVLLLGRSDRHFLAGLIAFLLAHVAYIAAFRRIPGEGPIWWGVIAVAVLGVVVILTKVLPIVRASGRDGIPLVVYALVVGGMAALAWATGLPVVGIGATLFLASDALIAYDRFVRPLAWGQVVVHITYHLGQLLIVLGMLRT</sequence>
<dbReference type="GO" id="GO:0016020">
    <property type="term" value="C:membrane"/>
    <property type="evidence" value="ECO:0007669"/>
    <property type="project" value="UniProtKB-SubCell"/>
</dbReference>
<feature type="transmembrane region" description="Helical" evidence="6">
    <location>
        <begin position="142"/>
        <end position="172"/>
    </location>
</feature>
<dbReference type="Pfam" id="PF07947">
    <property type="entry name" value="YhhN"/>
    <property type="match status" value="1"/>
</dbReference>
<name>A0A935IJ31_9MICO</name>
<gene>
    <name evidence="7" type="ORF">IPI13_07520</name>
</gene>
<evidence type="ECO:0000256" key="3">
    <source>
        <dbReference type="ARBA" id="ARBA00022692"/>
    </source>
</evidence>
<feature type="transmembrane region" description="Helical" evidence="6">
    <location>
        <begin position="192"/>
        <end position="210"/>
    </location>
</feature>